<reference evidence="1 2" key="1">
    <citation type="submission" date="2017-09" db="EMBL/GenBank/DDBJ databases">
        <title>Phase variable restriction modification systems are present in the genome sequences of periodontal pathogens Prevotella intermedia, Tannerella forsythia and Porphyromonas gingivalis.</title>
        <authorList>
            <person name="Haigh R.D."/>
            <person name="Crawford L."/>
            <person name="Ralph J."/>
            <person name="Wanford J."/>
            <person name="Vartoukian S.R."/>
            <person name="Hijazib K."/>
            <person name="Wade W."/>
            <person name="Oggioni M.R."/>
        </authorList>
    </citation>
    <scope>NUCLEOTIDE SEQUENCE [LARGE SCALE GENOMIC DNA]</scope>
    <source>
        <strain evidence="1 2">WW2834</strain>
    </source>
</reference>
<protein>
    <submittedName>
        <fullName evidence="1">Uncharacterized protein</fullName>
    </submittedName>
</protein>
<organism evidence="1 2">
    <name type="scientific">Prevotella intermedia</name>
    <dbReference type="NCBI Taxonomy" id="28131"/>
    <lineage>
        <taxon>Bacteria</taxon>
        <taxon>Pseudomonadati</taxon>
        <taxon>Bacteroidota</taxon>
        <taxon>Bacteroidia</taxon>
        <taxon>Bacteroidales</taxon>
        <taxon>Prevotellaceae</taxon>
        <taxon>Prevotella</taxon>
    </lineage>
</organism>
<dbReference type="EMBL" id="NSLY01000016">
    <property type="protein sequence ID" value="PDP60152.1"/>
    <property type="molecule type" value="Genomic_DNA"/>
</dbReference>
<dbReference type="RefSeq" id="WP_097550224.1">
    <property type="nucleotide sequence ID" value="NZ_NSLY01000016.1"/>
</dbReference>
<evidence type="ECO:0000313" key="2">
    <source>
        <dbReference type="Proteomes" id="UP000219058"/>
    </source>
</evidence>
<sequence length="302" mass="34804">MNNFRANTKVQVFKEYTEITDKHRETFNHISSLFHTIIGGTNDVAHSIMLDAINEIKKAGLLKQKVKKMCKAAIERYSIFEKQNMGDMKNAEIDKRQLYMDFLDSVDKRTKNDVFILRQSVKRLLDKNNISNSDLKSYILTAHALLIFSIELFDRFIDTCPPCPPINLGKTYRDARLTSVKQAWEQVEEILCPDCKEINLTKDKDCKLAMEILETKLVSEQGINESGMEALNLNPDAQLEADRKVLQYDKKRFQKIVLTEAQKKYLRENYHTTRKADLAKTIGIGLTKLREVAKEIGLLNVV</sequence>
<evidence type="ECO:0000313" key="1">
    <source>
        <dbReference type="EMBL" id="PDP60152.1"/>
    </source>
</evidence>
<name>A0A2A6EEV9_PREIN</name>
<comment type="caution">
    <text evidence="1">The sequence shown here is derived from an EMBL/GenBank/DDBJ whole genome shotgun (WGS) entry which is preliminary data.</text>
</comment>
<accession>A0A2A6EEV9</accession>
<proteinExistence type="predicted"/>
<gene>
    <name evidence="1" type="ORF">CLI71_06925</name>
</gene>
<dbReference type="AlphaFoldDB" id="A0A2A6EEV9"/>
<dbReference type="Proteomes" id="UP000219058">
    <property type="component" value="Unassembled WGS sequence"/>
</dbReference>